<feature type="transmembrane region" description="Helical" evidence="1">
    <location>
        <begin position="70"/>
        <end position="93"/>
    </location>
</feature>
<proteinExistence type="predicted"/>
<dbReference type="EMBL" id="JAYKXN010000005">
    <property type="protein sequence ID" value="KAK7285549.1"/>
    <property type="molecule type" value="Genomic_DNA"/>
</dbReference>
<dbReference type="AlphaFoldDB" id="A0AAN9IT97"/>
<comment type="caution">
    <text evidence="2">The sequence shown here is derived from an EMBL/GenBank/DDBJ whole genome shotgun (WGS) entry which is preliminary data.</text>
</comment>
<sequence>MGFGYERRERGREREREIYRAFCNTIYDRIKSLSLFSPSISHSSLIFAVIVHCSLFDLREQYKSVRIDKTQLHSLLVLIMGLLGFVCMLGLVVKID</sequence>
<dbReference type="Proteomes" id="UP001359559">
    <property type="component" value="Unassembled WGS sequence"/>
</dbReference>
<accession>A0AAN9IT97</accession>
<keyword evidence="1" id="KW-0472">Membrane</keyword>
<reference evidence="2 3" key="1">
    <citation type="submission" date="2024-01" db="EMBL/GenBank/DDBJ databases">
        <title>The genomes of 5 underutilized Papilionoideae crops provide insights into root nodulation and disease resistance.</title>
        <authorList>
            <person name="Yuan L."/>
        </authorList>
    </citation>
    <scope>NUCLEOTIDE SEQUENCE [LARGE SCALE GENOMIC DNA]</scope>
    <source>
        <strain evidence="2">LY-2023</strain>
        <tissue evidence="2">Leaf</tissue>
    </source>
</reference>
<protein>
    <submittedName>
        <fullName evidence="2">Uncharacterized protein</fullName>
    </submittedName>
</protein>
<name>A0AAN9IT97_CLITE</name>
<keyword evidence="3" id="KW-1185">Reference proteome</keyword>
<organism evidence="2 3">
    <name type="scientific">Clitoria ternatea</name>
    <name type="common">Butterfly pea</name>
    <dbReference type="NCBI Taxonomy" id="43366"/>
    <lineage>
        <taxon>Eukaryota</taxon>
        <taxon>Viridiplantae</taxon>
        <taxon>Streptophyta</taxon>
        <taxon>Embryophyta</taxon>
        <taxon>Tracheophyta</taxon>
        <taxon>Spermatophyta</taxon>
        <taxon>Magnoliopsida</taxon>
        <taxon>eudicotyledons</taxon>
        <taxon>Gunneridae</taxon>
        <taxon>Pentapetalae</taxon>
        <taxon>rosids</taxon>
        <taxon>fabids</taxon>
        <taxon>Fabales</taxon>
        <taxon>Fabaceae</taxon>
        <taxon>Papilionoideae</taxon>
        <taxon>50 kb inversion clade</taxon>
        <taxon>NPAAA clade</taxon>
        <taxon>indigoferoid/millettioid clade</taxon>
        <taxon>Phaseoleae</taxon>
        <taxon>Clitoria</taxon>
    </lineage>
</organism>
<feature type="transmembrane region" description="Helical" evidence="1">
    <location>
        <begin position="40"/>
        <end position="58"/>
    </location>
</feature>
<evidence type="ECO:0000313" key="2">
    <source>
        <dbReference type="EMBL" id="KAK7285549.1"/>
    </source>
</evidence>
<keyword evidence="1" id="KW-0812">Transmembrane</keyword>
<keyword evidence="1" id="KW-1133">Transmembrane helix</keyword>
<gene>
    <name evidence="2" type="ORF">RJT34_20324</name>
</gene>
<evidence type="ECO:0000256" key="1">
    <source>
        <dbReference type="SAM" id="Phobius"/>
    </source>
</evidence>
<evidence type="ECO:0000313" key="3">
    <source>
        <dbReference type="Proteomes" id="UP001359559"/>
    </source>
</evidence>